<dbReference type="PROSITE" id="PS51725">
    <property type="entry name" value="ABM"/>
    <property type="match status" value="1"/>
</dbReference>
<evidence type="ECO:0000313" key="3">
    <source>
        <dbReference type="Proteomes" id="UP000198744"/>
    </source>
</evidence>
<dbReference type="GO" id="GO:0004497">
    <property type="term" value="F:monooxygenase activity"/>
    <property type="evidence" value="ECO:0007669"/>
    <property type="project" value="UniProtKB-KW"/>
</dbReference>
<dbReference type="InterPro" id="IPR007138">
    <property type="entry name" value="ABM_dom"/>
</dbReference>
<evidence type="ECO:0000259" key="1">
    <source>
        <dbReference type="PROSITE" id="PS51725"/>
    </source>
</evidence>
<feature type="domain" description="ABM" evidence="1">
    <location>
        <begin position="1"/>
        <end position="93"/>
    </location>
</feature>
<gene>
    <name evidence="2" type="ORF">SAMN04489760_10519</name>
</gene>
<proteinExistence type="predicted"/>
<keyword evidence="3" id="KW-1185">Reference proteome</keyword>
<organism evidence="2 3">
    <name type="scientific">Syntrophus gentianae</name>
    <dbReference type="NCBI Taxonomy" id="43775"/>
    <lineage>
        <taxon>Bacteria</taxon>
        <taxon>Pseudomonadati</taxon>
        <taxon>Thermodesulfobacteriota</taxon>
        <taxon>Syntrophia</taxon>
        <taxon>Syntrophales</taxon>
        <taxon>Syntrophaceae</taxon>
        <taxon>Syntrophus</taxon>
    </lineage>
</organism>
<dbReference type="RefSeq" id="WP_093882559.1">
    <property type="nucleotide sequence ID" value="NZ_FOBS01000005.1"/>
</dbReference>
<dbReference type="Gene3D" id="3.30.70.100">
    <property type="match status" value="1"/>
</dbReference>
<dbReference type="STRING" id="43775.SAMN04489760_10519"/>
<dbReference type="EMBL" id="FOBS01000005">
    <property type="protein sequence ID" value="SEM13827.1"/>
    <property type="molecule type" value="Genomic_DNA"/>
</dbReference>
<name>A0A1H7VYG5_9BACT</name>
<protein>
    <submittedName>
        <fullName evidence="2">Antibiotic biosynthesis monooxygenase</fullName>
    </submittedName>
</protein>
<dbReference type="AlphaFoldDB" id="A0A1H7VYG5"/>
<dbReference type="OrthoDB" id="287932at2"/>
<dbReference type="Proteomes" id="UP000198744">
    <property type="component" value="Unassembled WGS sequence"/>
</dbReference>
<sequence length="107" mass="12138">MNLTIELRAKPEKFQELYQSLQALLPTMRKENGCREAHIYRDVEDGEVFSLSMSWEDAAKFENYMQSTSGSALLGAVDLLSKAVRVRMGDNTPWDGIEVLKRVRKGA</sequence>
<dbReference type="InterPro" id="IPR011008">
    <property type="entry name" value="Dimeric_a/b-barrel"/>
</dbReference>
<accession>A0A1H7VYG5</accession>
<reference evidence="2 3" key="1">
    <citation type="submission" date="2016-10" db="EMBL/GenBank/DDBJ databases">
        <authorList>
            <person name="de Groot N.N."/>
        </authorList>
    </citation>
    <scope>NUCLEOTIDE SEQUENCE [LARGE SCALE GENOMIC DNA]</scope>
    <source>
        <strain evidence="2 3">DSM 8423</strain>
    </source>
</reference>
<keyword evidence="2" id="KW-0503">Monooxygenase</keyword>
<dbReference type="SUPFAM" id="SSF54909">
    <property type="entry name" value="Dimeric alpha+beta barrel"/>
    <property type="match status" value="1"/>
</dbReference>
<evidence type="ECO:0000313" key="2">
    <source>
        <dbReference type="EMBL" id="SEM13827.1"/>
    </source>
</evidence>
<keyword evidence="2" id="KW-0560">Oxidoreductase</keyword>
<dbReference type="Pfam" id="PF03992">
    <property type="entry name" value="ABM"/>
    <property type="match status" value="1"/>
</dbReference>